<dbReference type="AlphaFoldDB" id="A0A0P0V7T2"/>
<gene>
    <name evidence="2" type="ordered locus">Os01g0729700</name>
</gene>
<name>A0A0P0V7T2_ORYSJ</name>
<dbReference type="Proteomes" id="UP000000763">
    <property type="component" value="Chromosome 1"/>
</dbReference>
<dbReference type="KEGG" id="dosa:Os01g0729700"/>
<protein>
    <submittedName>
        <fullName evidence="2">Os01g0729700 protein</fullName>
    </submittedName>
</protein>
<reference evidence="2 3" key="1">
    <citation type="journal article" date="2005" name="Nature">
        <title>The map-based sequence of the rice genome.</title>
        <authorList>
            <consortium name="International rice genome sequencing project (IRGSP)"/>
            <person name="Matsumoto T."/>
            <person name="Wu J."/>
            <person name="Kanamori H."/>
            <person name="Katayose Y."/>
            <person name="Fujisawa M."/>
            <person name="Namiki N."/>
            <person name="Mizuno H."/>
            <person name="Yamamoto K."/>
            <person name="Antonio B.A."/>
            <person name="Baba T."/>
            <person name="Sakata K."/>
            <person name="Nagamura Y."/>
            <person name="Aoki H."/>
            <person name="Arikawa K."/>
            <person name="Arita K."/>
            <person name="Bito T."/>
            <person name="Chiden Y."/>
            <person name="Fujitsuka N."/>
            <person name="Fukunaka R."/>
            <person name="Hamada M."/>
            <person name="Harada C."/>
            <person name="Hayashi A."/>
            <person name="Hijishita S."/>
            <person name="Honda M."/>
            <person name="Hosokawa S."/>
            <person name="Ichikawa Y."/>
            <person name="Idonuma A."/>
            <person name="Iijima M."/>
            <person name="Ikeda M."/>
            <person name="Ikeno M."/>
            <person name="Ito K."/>
            <person name="Ito S."/>
            <person name="Ito T."/>
            <person name="Ito Y."/>
            <person name="Ito Y."/>
            <person name="Iwabuchi A."/>
            <person name="Kamiya K."/>
            <person name="Karasawa W."/>
            <person name="Kurita K."/>
            <person name="Katagiri S."/>
            <person name="Kikuta A."/>
            <person name="Kobayashi H."/>
            <person name="Kobayashi N."/>
            <person name="Machita K."/>
            <person name="Maehara T."/>
            <person name="Masukawa M."/>
            <person name="Mizubayashi T."/>
            <person name="Mukai Y."/>
            <person name="Nagasaki H."/>
            <person name="Nagata Y."/>
            <person name="Naito S."/>
            <person name="Nakashima M."/>
            <person name="Nakama Y."/>
            <person name="Nakamichi Y."/>
            <person name="Nakamura M."/>
            <person name="Meguro A."/>
            <person name="Negishi M."/>
            <person name="Ohta I."/>
            <person name="Ohta T."/>
            <person name="Okamoto M."/>
            <person name="Ono N."/>
            <person name="Saji S."/>
            <person name="Sakaguchi M."/>
            <person name="Sakai K."/>
            <person name="Shibata M."/>
            <person name="Shimokawa T."/>
            <person name="Song J."/>
            <person name="Takazaki Y."/>
            <person name="Terasawa K."/>
            <person name="Tsugane M."/>
            <person name="Tsuji K."/>
            <person name="Ueda S."/>
            <person name="Waki K."/>
            <person name="Yamagata H."/>
            <person name="Yamamoto M."/>
            <person name="Yamamoto S."/>
            <person name="Yamane H."/>
            <person name="Yoshiki S."/>
            <person name="Yoshihara R."/>
            <person name="Yukawa K."/>
            <person name="Zhong H."/>
            <person name="Yano M."/>
            <person name="Yuan Q."/>
            <person name="Ouyang S."/>
            <person name="Liu J."/>
            <person name="Jones K.M."/>
            <person name="Gansberger K."/>
            <person name="Moffat K."/>
            <person name="Hill J."/>
            <person name="Bera J."/>
            <person name="Fadrosh D."/>
            <person name="Jin S."/>
            <person name="Johri S."/>
            <person name="Kim M."/>
            <person name="Overton L."/>
            <person name="Reardon M."/>
            <person name="Tsitrin T."/>
            <person name="Vuong H."/>
            <person name="Weaver B."/>
            <person name="Ciecko A."/>
            <person name="Tallon L."/>
            <person name="Jackson J."/>
            <person name="Pai G."/>
            <person name="Aken S.V."/>
            <person name="Utterback T."/>
            <person name="Reidmuller S."/>
            <person name="Feldblyum T."/>
            <person name="Hsiao J."/>
            <person name="Zismann V."/>
            <person name="Iobst S."/>
            <person name="de Vazeille A.R."/>
            <person name="Buell C.R."/>
            <person name="Ying K."/>
            <person name="Li Y."/>
            <person name="Lu T."/>
            <person name="Huang Y."/>
            <person name="Zhao Q."/>
            <person name="Feng Q."/>
            <person name="Zhang L."/>
            <person name="Zhu J."/>
            <person name="Weng Q."/>
            <person name="Mu J."/>
            <person name="Lu Y."/>
            <person name="Fan D."/>
            <person name="Liu Y."/>
            <person name="Guan J."/>
            <person name="Zhang Y."/>
            <person name="Yu S."/>
            <person name="Liu X."/>
            <person name="Zhang Y."/>
            <person name="Hong G."/>
            <person name="Han B."/>
            <person name="Choisne N."/>
            <person name="Demange N."/>
            <person name="Orjeda G."/>
            <person name="Samain S."/>
            <person name="Cattolico L."/>
            <person name="Pelletier E."/>
            <person name="Couloux A."/>
            <person name="Segurens B."/>
            <person name="Wincker P."/>
            <person name="D'Hont A."/>
            <person name="Scarpelli C."/>
            <person name="Weissenbach J."/>
            <person name="Salanoubat M."/>
            <person name="Quetier F."/>
            <person name="Yu Y."/>
            <person name="Kim H.R."/>
            <person name="Rambo T."/>
            <person name="Currie J."/>
            <person name="Collura K."/>
            <person name="Luo M."/>
            <person name="Yang T."/>
            <person name="Ammiraju J.S.S."/>
            <person name="Engler F."/>
            <person name="Soderlund C."/>
            <person name="Wing R.A."/>
            <person name="Palmer L.E."/>
            <person name="de la Bastide M."/>
            <person name="Spiegel L."/>
            <person name="Nascimento L."/>
            <person name="Zutavern T."/>
            <person name="O'Shaughnessy A."/>
            <person name="Dike S."/>
            <person name="Dedhia N."/>
            <person name="Preston R."/>
            <person name="Balija V."/>
            <person name="McCombie W.R."/>
            <person name="Chow T."/>
            <person name="Chen H."/>
            <person name="Chung M."/>
            <person name="Chen C."/>
            <person name="Shaw J."/>
            <person name="Wu H."/>
            <person name="Hsiao K."/>
            <person name="Chao Y."/>
            <person name="Chu M."/>
            <person name="Cheng C."/>
            <person name="Hour A."/>
            <person name="Lee P."/>
            <person name="Lin S."/>
            <person name="Lin Y."/>
            <person name="Liou J."/>
            <person name="Liu S."/>
            <person name="Hsing Y."/>
            <person name="Raghuvanshi S."/>
            <person name="Mohanty A."/>
            <person name="Bharti A.K."/>
            <person name="Gaur A."/>
            <person name="Gupta V."/>
            <person name="Kumar D."/>
            <person name="Ravi V."/>
            <person name="Vij S."/>
            <person name="Kapur A."/>
            <person name="Khurana P."/>
            <person name="Khurana P."/>
            <person name="Khurana J.P."/>
            <person name="Tyagi A.K."/>
            <person name="Gaikwad K."/>
            <person name="Singh A."/>
            <person name="Dalal V."/>
            <person name="Srivastava S."/>
            <person name="Dixit A."/>
            <person name="Pal A.K."/>
            <person name="Ghazi I.A."/>
            <person name="Yadav M."/>
            <person name="Pandit A."/>
            <person name="Bhargava A."/>
            <person name="Sureshbabu K."/>
            <person name="Batra K."/>
            <person name="Sharma T.R."/>
            <person name="Mohapatra T."/>
            <person name="Singh N.K."/>
            <person name="Messing J."/>
            <person name="Nelson A.B."/>
            <person name="Fuks G."/>
            <person name="Kavchok S."/>
            <person name="Keizer G."/>
            <person name="Linton E."/>
            <person name="Llaca V."/>
            <person name="Song R."/>
            <person name="Tanyolac B."/>
            <person name="Young S."/>
            <person name="Ho-Il K."/>
            <person name="Hahn J.H."/>
            <person name="Sangsakoo G."/>
            <person name="Vanavichit A."/>
            <person name="de Mattos Luiz.A.T."/>
            <person name="Zimmer P.D."/>
            <person name="Malone G."/>
            <person name="Dellagostin O."/>
            <person name="de Oliveira A.C."/>
            <person name="Bevan M."/>
            <person name="Bancroft I."/>
            <person name="Minx P."/>
            <person name="Cordum H."/>
            <person name="Wilson R."/>
            <person name="Cheng Z."/>
            <person name="Jin W."/>
            <person name="Jiang J."/>
            <person name="Leong S.A."/>
            <person name="Iwama H."/>
            <person name="Gojobori T."/>
            <person name="Itoh T."/>
            <person name="Niimura Y."/>
            <person name="Fujii Y."/>
            <person name="Habara T."/>
            <person name="Sakai H."/>
            <person name="Sato Y."/>
            <person name="Wilson G."/>
            <person name="Kumar K."/>
            <person name="McCouch S."/>
            <person name="Juretic N."/>
            <person name="Hoen D."/>
            <person name="Wright S."/>
            <person name="Bruskiewich R."/>
            <person name="Bureau T."/>
            <person name="Miyao A."/>
            <person name="Hirochika H."/>
            <person name="Nishikawa T."/>
            <person name="Kadowaki K."/>
            <person name="Sugiura M."/>
            <person name="Burr B."/>
            <person name="Sasaki T."/>
        </authorList>
    </citation>
    <scope>NUCLEOTIDE SEQUENCE [LARGE SCALE GENOMIC DNA]</scope>
    <source>
        <strain evidence="3">cv. Nipponbare</strain>
    </source>
</reference>
<evidence type="ECO:0000256" key="1">
    <source>
        <dbReference type="SAM" id="MobiDB-lite"/>
    </source>
</evidence>
<dbReference type="Gramene" id="Os01t0729700-01">
    <property type="protein sequence ID" value="Os01t0729700-01"/>
    <property type="gene ID" value="Os01g0729700"/>
</dbReference>
<proteinExistence type="predicted"/>
<accession>A0A0P0V7T2</accession>
<dbReference type="EMBL" id="AP008207">
    <property type="protein sequence ID" value="BAF06051.1"/>
    <property type="molecule type" value="Genomic_DNA"/>
</dbReference>
<evidence type="ECO:0000313" key="3">
    <source>
        <dbReference type="Proteomes" id="UP000000763"/>
    </source>
</evidence>
<feature type="compositionally biased region" description="Low complexity" evidence="1">
    <location>
        <begin position="15"/>
        <end position="41"/>
    </location>
</feature>
<sequence length="135" mass="14305">MPVTLLHAEKDPSMGRPARSGAASAASRASRSRWPSSGRSPISTTSARLSRHVSRLEWCSYGPTKTTHRSDGGRTSSATERSVGGTAMPVTSWSRLMAAVQPVPQKSSTSSAPAPRLRFTYFAASDASLLVCKPT</sequence>
<organism evidence="2 3">
    <name type="scientific">Oryza sativa subsp. japonica</name>
    <name type="common">Rice</name>
    <dbReference type="NCBI Taxonomy" id="39947"/>
    <lineage>
        <taxon>Eukaryota</taxon>
        <taxon>Viridiplantae</taxon>
        <taxon>Streptophyta</taxon>
        <taxon>Embryophyta</taxon>
        <taxon>Tracheophyta</taxon>
        <taxon>Spermatophyta</taxon>
        <taxon>Magnoliopsida</taxon>
        <taxon>Liliopsida</taxon>
        <taxon>Poales</taxon>
        <taxon>Poaceae</taxon>
        <taxon>BOP clade</taxon>
        <taxon>Oryzoideae</taxon>
        <taxon>Oryzeae</taxon>
        <taxon>Oryzinae</taxon>
        <taxon>Oryza</taxon>
        <taxon>Oryza sativa</taxon>
    </lineage>
</organism>
<evidence type="ECO:0000313" key="2">
    <source>
        <dbReference type="EMBL" id="BAF06051.1"/>
    </source>
</evidence>
<reference evidence="3" key="2">
    <citation type="journal article" date="2008" name="Nucleic Acids Res.">
        <title>The rice annotation project database (RAP-DB): 2008 update.</title>
        <authorList>
            <consortium name="The rice annotation project (RAP)"/>
        </authorList>
    </citation>
    <scope>GENOME REANNOTATION</scope>
    <source>
        <strain evidence="3">cv. Nipponbare</strain>
    </source>
</reference>
<feature type="region of interest" description="Disordered" evidence="1">
    <location>
        <begin position="1"/>
        <end position="86"/>
    </location>
</feature>